<evidence type="ECO:0000256" key="1">
    <source>
        <dbReference type="SAM" id="MobiDB-lite"/>
    </source>
</evidence>
<feature type="compositionally biased region" description="Low complexity" evidence="1">
    <location>
        <begin position="278"/>
        <end position="293"/>
    </location>
</feature>
<name>A0AAD5UQL1_9APHY</name>
<feature type="region of interest" description="Disordered" evidence="1">
    <location>
        <begin position="240"/>
        <end position="293"/>
    </location>
</feature>
<keyword evidence="2" id="KW-1133">Transmembrane helix</keyword>
<evidence type="ECO:0000313" key="5">
    <source>
        <dbReference type="Proteomes" id="UP001212997"/>
    </source>
</evidence>
<feature type="signal peptide" evidence="3">
    <location>
        <begin position="1"/>
        <end position="19"/>
    </location>
</feature>
<protein>
    <submittedName>
        <fullName evidence="4">Uncharacterized protein</fullName>
    </submittedName>
</protein>
<sequence length="500" mass="53180">MSLRLFLLFSALLLHRVLGDTVQRIVDDQLGDLVTGQQIQYSAEWSQGNGCSYCTAKPSPGSAMNGTWHDISWNPSQDPTRTMTMQFTGNAVQVFLIGAKLILTEVLFTLDNTRVKTFASSFPDGDQFVYNVLAYDSGSIPDGDHTLEMQSFGTQSVLILFDYAVYTTNVNIVKTPSTTPISSNPVQEVPATSNSPTPVSSGSSPTPVVSANPLRSPDSNTISTSQSILSSSSVPISSGSLTANSSLSGPSSSNLANGSSPGSAVATPTGGVAQNPVSSLPTTSAASPSGASLSSHRINAGAIAGGVVGGLGLLAVIILAMLYFRRKRVPALESEETKENHQFHIRPFTDPVAEGRSDTRTQLSSPSSSSEKQRLAARLGDTVIIPSADQDPESVQPQISNPLVEVEVRRVPEATNSSNMLPSPHVGFDAMLSEEVARLPENHSREHLLGPSITSSLPLNEGFVRHLATLRLEVEEIRLRRQDIPPFGELPGYTPQSTEQ</sequence>
<reference evidence="4" key="1">
    <citation type="submission" date="2022-07" db="EMBL/GenBank/DDBJ databases">
        <title>Genome Sequence of Physisporinus lineatus.</title>
        <authorList>
            <person name="Buettner E."/>
        </authorList>
    </citation>
    <scope>NUCLEOTIDE SEQUENCE</scope>
    <source>
        <strain evidence="4">VT162</strain>
    </source>
</reference>
<feature type="chain" id="PRO_5042250268" evidence="3">
    <location>
        <begin position="20"/>
        <end position="500"/>
    </location>
</feature>
<organism evidence="4 5">
    <name type="scientific">Meripilus lineatus</name>
    <dbReference type="NCBI Taxonomy" id="2056292"/>
    <lineage>
        <taxon>Eukaryota</taxon>
        <taxon>Fungi</taxon>
        <taxon>Dikarya</taxon>
        <taxon>Basidiomycota</taxon>
        <taxon>Agaricomycotina</taxon>
        <taxon>Agaricomycetes</taxon>
        <taxon>Polyporales</taxon>
        <taxon>Meripilaceae</taxon>
        <taxon>Meripilus</taxon>
    </lineage>
</organism>
<comment type="caution">
    <text evidence="4">The sequence shown here is derived from an EMBL/GenBank/DDBJ whole genome shotgun (WGS) entry which is preliminary data.</text>
</comment>
<evidence type="ECO:0000256" key="2">
    <source>
        <dbReference type="SAM" id="Phobius"/>
    </source>
</evidence>
<keyword evidence="2" id="KW-0812">Transmembrane</keyword>
<feature type="region of interest" description="Disordered" evidence="1">
    <location>
        <begin position="176"/>
        <end position="227"/>
    </location>
</feature>
<keyword evidence="3" id="KW-0732">Signal</keyword>
<keyword evidence="2" id="KW-0472">Membrane</keyword>
<dbReference type="EMBL" id="JANAWD010000910">
    <property type="protein sequence ID" value="KAJ3475130.1"/>
    <property type="molecule type" value="Genomic_DNA"/>
</dbReference>
<feature type="region of interest" description="Disordered" evidence="1">
    <location>
        <begin position="333"/>
        <end position="373"/>
    </location>
</feature>
<accession>A0AAD5UQL1</accession>
<evidence type="ECO:0000313" key="4">
    <source>
        <dbReference type="EMBL" id="KAJ3475130.1"/>
    </source>
</evidence>
<proteinExistence type="predicted"/>
<feature type="compositionally biased region" description="Polar residues" evidence="1">
    <location>
        <begin position="176"/>
        <end position="186"/>
    </location>
</feature>
<feature type="transmembrane region" description="Helical" evidence="2">
    <location>
        <begin position="302"/>
        <end position="324"/>
    </location>
</feature>
<dbReference type="Proteomes" id="UP001212997">
    <property type="component" value="Unassembled WGS sequence"/>
</dbReference>
<dbReference type="AlphaFoldDB" id="A0AAD5UQL1"/>
<feature type="compositionally biased region" description="Low complexity" evidence="1">
    <location>
        <begin position="192"/>
        <end position="210"/>
    </location>
</feature>
<evidence type="ECO:0000256" key="3">
    <source>
        <dbReference type="SAM" id="SignalP"/>
    </source>
</evidence>
<keyword evidence="5" id="KW-1185">Reference proteome</keyword>
<feature type="compositionally biased region" description="Low complexity" evidence="1">
    <location>
        <begin position="240"/>
        <end position="264"/>
    </location>
</feature>
<gene>
    <name evidence="4" type="ORF">NLI96_g12045</name>
</gene>